<accession>A0A3B1CEP8</accession>
<dbReference type="SMART" id="SM00421">
    <property type="entry name" value="HTH_LUXR"/>
    <property type="match status" value="1"/>
</dbReference>
<proteinExistence type="predicted"/>
<organism evidence="5">
    <name type="scientific">hydrothermal vent metagenome</name>
    <dbReference type="NCBI Taxonomy" id="652676"/>
    <lineage>
        <taxon>unclassified sequences</taxon>
        <taxon>metagenomes</taxon>
        <taxon>ecological metagenomes</taxon>
    </lineage>
</organism>
<feature type="domain" description="HTH luxR-type" evidence="4">
    <location>
        <begin position="343"/>
        <end position="408"/>
    </location>
</feature>
<sequence length="409" mass="45046">MITAVIHLIPAITCQGFIIFVAELARHKPANLNMGVFNMASTQLAKGSNMQNCEKATDFLSGIEAPGSLVSNSGALVHLNEEMALLLKNQFNGSSSKCQWLSSAGTSSCSNCSEKPDSGDQCFVMRENDFLSLLAAVRLPHANNALMRVYRDESSGTPTDAEKIIEKIMNFASPVSHYSVDDSMAGDGGFIHANLCELVDSAIKKLGATKLDIKNQVDTFQEIDSTSPIILRQVVLNILTEFSRLELRSPVTIRNMRQAGPMDDHMTHMLYFNAKSSKPLGKSKSSELTASGLRFKSLCRNIRGATGLEIDPPIVFQENDTVEVQFSFPNQFTMKAGVGNFEDDATYHNLSAREQEIVEMVRNGYDNIGISEKLGITHATVKQHLKAIYRKVEVKNRVELIFKNGQPYA</sequence>
<dbReference type="InterPro" id="IPR016032">
    <property type="entry name" value="Sig_transdc_resp-reg_C-effctor"/>
</dbReference>
<dbReference type="GO" id="GO:0006355">
    <property type="term" value="P:regulation of DNA-templated transcription"/>
    <property type="evidence" value="ECO:0007669"/>
    <property type="project" value="InterPro"/>
</dbReference>
<evidence type="ECO:0000256" key="1">
    <source>
        <dbReference type="ARBA" id="ARBA00023015"/>
    </source>
</evidence>
<dbReference type="Gene3D" id="1.10.10.10">
    <property type="entry name" value="Winged helix-like DNA-binding domain superfamily/Winged helix DNA-binding domain"/>
    <property type="match status" value="1"/>
</dbReference>
<dbReference type="GO" id="GO:0003677">
    <property type="term" value="F:DNA binding"/>
    <property type="evidence" value="ECO:0007669"/>
    <property type="project" value="UniProtKB-KW"/>
</dbReference>
<evidence type="ECO:0000256" key="2">
    <source>
        <dbReference type="ARBA" id="ARBA00023125"/>
    </source>
</evidence>
<dbReference type="InterPro" id="IPR000792">
    <property type="entry name" value="Tscrpt_reg_LuxR_C"/>
</dbReference>
<evidence type="ECO:0000259" key="4">
    <source>
        <dbReference type="PROSITE" id="PS50043"/>
    </source>
</evidence>
<keyword evidence="3" id="KW-0804">Transcription</keyword>
<dbReference type="PROSITE" id="PS50043">
    <property type="entry name" value="HTH_LUXR_2"/>
    <property type="match status" value="1"/>
</dbReference>
<name>A0A3B1CEP8_9ZZZZ</name>
<protein>
    <recommendedName>
        <fullName evidence="4">HTH luxR-type domain-containing protein</fullName>
    </recommendedName>
</protein>
<dbReference type="InterPro" id="IPR036388">
    <property type="entry name" value="WH-like_DNA-bd_sf"/>
</dbReference>
<keyword evidence="1" id="KW-0805">Transcription regulation</keyword>
<reference evidence="5" key="1">
    <citation type="submission" date="2018-06" db="EMBL/GenBank/DDBJ databases">
        <authorList>
            <person name="Zhirakovskaya E."/>
        </authorList>
    </citation>
    <scope>NUCLEOTIDE SEQUENCE</scope>
</reference>
<dbReference type="CDD" id="cd06170">
    <property type="entry name" value="LuxR_C_like"/>
    <property type="match status" value="1"/>
</dbReference>
<dbReference type="PROSITE" id="PS00622">
    <property type="entry name" value="HTH_LUXR_1"/>
    <property type="match status" value="1"/>
</dbReference>
<evidence type="ECO:0000313" key="5">
    <source>
        <dbReference type="EMBL" id="VAX21140.1"/>
    </source>
</evidence>
<dbReference type="PRINTS" id="PR00038">
    <property type="entry name" value="HTHLUXR"/>
</dbReference>
<dbReference type="AlphaFoldDB" id="A0A3B1CEP8"/>
<keyword evidence="2" id="KW-0238">DNA-binding</keyword>
<evidence type="ECO:0000256" key="3">
    <source>
        <dbReference type="ARBA" id="ARBA00023163"/>
    </source>
</evidence>
<dbReference type="SUPFAM" id="SSF46894">
    <property type="entry name" value="C-terminal effector domain of the bipartite response regulators"/>
    <property type="match status" value="1"/>
</dbReference>
<dbReference type="PANTHER" id="PTHR44688">
    <property type="entry name" value="DNA-BINDING TRANSCRIPTIONAL ACTIVATOR DEVR_DOSR"/>
    <property type="match status" value="1"/>
</dbReference>
<dbReference type="PANTHER" id="PTHR44688:SF16">
    <property type="entry name" value="DNA-BINDING TRANSCRIPTIONAL ACTIVATOR DEVR_DOSR"/>
    <property type="match status" value="1"/>
</dbReference>
<dbReference type="Pfam" id="PF00196">
    <property type="entry name" value="GerE"/>
    <property type="match status" value="1"/>
</dbReference>
<dbReference type="EMBL" id="UOGC01000115">
    <property type="protein sequence ID" value="VAX21140.1"/>
    <property type="molecule type" value="Genomic_DNA"/>
</dbReference>
<gene>
    <name evidence="5" type="ORF">MNBD_NITROSPINAE01-1825</name>
</gene>